<dbReference type="AlphaFoldDB" id="A0AAN9Y841"/>
<gene>
    <name evidence="2" type="ORF">V9T40_003602</name>
</gene>
<feature type="region of interest" description="Disordered" evidence="1">
    <location>
        <begin position="593"/>
        <end position="641"/>
    </location>
</feature>
<evidence type="ECO:0000313" key="3">
    <source>
        <dbReference type="Proteomes" id="UP001367676"/>
    </source>
</evidence>
<name>A0AAN9Y841_9HEMI</name>
<organism evidence="2 3">
    <name type="scientific">Parthenolecanium corni</name>
    <dbReference type="NCBI Taxonomy" id="536013"/>
    <lineage>
        <taxon>Eukaryota</taxon>
        <taxon>Metazoa</taxon>
        <taxon>Ecdysozoa</taxon>
        <taxon>Arthropoda</taxon>
        <taxon>Hexapoda</taxon>
        <taxon>Insecta</taxon>
        <taxon>Pterygota</taxon>
        <taxon>Neoptera</taxon>
        <taxon>Paraneoptera</taxon>
        <taxon>Hemiptera</taxon>
        <taxon>Sternorrhyncha</taxon>
        <taxon>Coccoidea</taxon>
        <taxon>Coccidae</taxon>
        <taxon>Parthenolecanium</taxon>
    </lineage>
</organism>
<keyword evidence="3" id="KW-1185">Reference proteome</keyword>
<feature type="compositionally biased region" description="Polar residues" evidence="1">
    <location>
        <begin position="604"/>
        <end position="623"/>
    </location>
</feature>
<reference evidence="2 3" key="1">
    <citation type="submission" date="2024-03" db="EMBL/GenBank/DDBJ databases">
        <title>Adaptation during the transition from Ophiocordyceps entomopathogen to insect associate is accompanied by gene loss and intensified selection.</title>
        <authorList>
            <person name="Ward C.M."/>
            <person name="Onetto C.A."/>
            <person name="Borneman A.R."/>
        </authorList>
    </citation>
    <scope>NUCLEOTIDE SEQUENCE [LARGE SCALE GENOMIC DNA]</scope>
    <source>
        <strain evidence="2">AWRI1</strain>
        <tissue evidence="2">Single Adult Female</tissue>
    </source>
</reference>
<feature type="region of interest" description="Disordered" evidence="1">
    <location>
        <begin position="383"/>
        <end position="432"/>
    </location>
</feature>
<accession>A0AAN9Y841</accession>
<dbReference type="Proteomes" id="UP001367676">
    <property type="component" value="Unassembled WGS sequence"/>
</dbReference>
<feature type="region of interest" description="Disordered" evidence="1">
    <location>
        <begin position="306"/>
        <end position="330"/>
    </location>
</feature>
<evidence type="ECO:0000256" key="1">
    <source>
        <dbReference type="SAM" id="MobiDB-lite"/>
    </source>
</evidence>
<proteinExistence type="predicted"/>
<feature type="compositionally biased region" description="Basic residues" evidence="1">
    <location>
        <begin position="388"/>
        <end position="410"/>
    </location>
</feature>
<feature type="compositionally biased region" description="Polar residues" evidence="1">
    <location>
        <begin position="906"/>
        <end position="917"/>
    </location>
</feature>
<comment type="caution">
    <text evidence="2">The sequence shown here is derived from an EMBL/GenBank/DDBJ whole genome shotgun (WGS) entry which is preliminary data.</text>
</comment>
<sequence length="1005" mass="110776">MFDVGHIYDSTSHPELSISSEDKSANDAAPTVNLYGEYSVNSGLDFGRSAIEASTKPSTPINTLKSITKQLMPASVTDMIITDVRTPPKIKSQIVHSQMQSLLAPGKGEAIPVVLEGNDEMALEKISSDNFKYTHSDATPSTGLSTWILLNSDAVSTPISHHKKVNKPVLFDISNLTAAENITDSKKKAKPVSSTTTEKNIKNKIEPLIMKKPDRKPVATIQKVNQTHAKKPISSTVRVETVEEVQTSTASSSVVTLQDSKFKTKTPVIVGKVPNTTKAEVNTSPLPFIETIPDNNTRLGTPVVTYPHVPVRPKPSPSSSSRKPFSTTVRPPLQLLSSSISTRTPLSELVTISTLAATQENTLAAITDNSILDKINEQTTKKTITLSSKKKKKKNKNKNKRRRTSSKKPAKVQSKISEDDNSTSKLPGPLPNRPLSTRIYNYLAREVMPNVGVGIVGLMLTAGLAGLLLYPFGAAVPIRRNYEKPHPSYNLNDYPPVGEVDNAQPEESVLSQVLAGMSNSMNQYSREQPDMLYKTPPKYKPARFDNPGSYVHHKDVKFTTERPGMGDPVVKYSELGDVVSGPHESVKFTSFDINDSIKYPGDGSQPSSSYSTIDLTTSNSQNEPVPYHKHNPSTDTSADSIKHNSMYSTLGEYASYNNLNEPVQNPVYNGEYDYKNHKNDENNIQEFKVSSEMEVVTHIPENQTTTTTKSPKHDQQPAFAALEGIPKNYRTLQTSIRFEDPAAPVLPMNQDFMPSEGVYAASIEHGPRSLQIRRRRKRNTASSENEVDSVLIPSTEKLPEIKVTTTPAVQFISTEATTIADFLMKSSEKPNEANGTVAYHTGKAVSNMSDMLSNEILPTDEIRITNTNFERNITNFVEIFPPKPADFEVNSPAAESTAKPKDETTTKSSQNCENCDLSNVEEVPPSTPPAVSFSSMFRRLLDFKLRVGLELIRATSEAISNYLSSVQQRMTDALRSLQRSTFRTADSKSKKVVRRDKRFIFAGSM</sequence>
<feature type="region of interest" description="Disordered" evidence="1">
    <location>
        <begin position="887"/>
        <end position="928"/>
    </location>
</feature>
<protein>
    <submittedName>
        <fullName evidence="2">Uncharacterized protein</fullName>
    </submittedName>
</protein>
<evidence type="ECO:0000313" key="2">
    <source>
        <dbReference type="EMBL" id="KAK7603603.1"/>
    </source>
</evidence>
<dbReference type="EMBL" id="JBBCAQ010000006">
    <property type="protein sequence ID" value="KAK7603603.1"/>
    <property type="molecule type" value="Genomic_DNA"/>
</dbReference>